<feature type="domain" description="HAT C-terminal dimerisation" evidence="1">
    <location>
        <begin position="53"/>
        <end position="107"/>
    </location>
</feature>
<evidence type="ECO:0000259" key="1">
    <source>
        <dbReference type="Pfam" id="PF05699"/>
    </source>
</evidence>
<dbReference type="GO" id="GO:0046983">
    <property type="term" value="F:protein dimerization activity"/>
    <property type="evidence" value="ECO:0007669"/>
    <property type="project" value="InterPro"/>
</dbReference>
<comment type="caution">
    <text evidence="2">The sequence shown here is derived from an EMBL/GenBank/DDBJ whole genome shotgun (WGS) entry which is preliminary data.</text>
</comment>
<accession>A0A8H4APK9</accession>
<dbReference type="EMBL" id="WTPW01000349">
    <property type="protein sequence ID" value="KAF0520591.1"/>
    <property type="molecule type" value="Genomic_DNA"/>
</dbReference>
<organism evidence="2 3">
    <name type="scientific">Gigaspora margarita</name>
    <dbReference type="NCBI Taxonomy" id="4874"/>
    <lineage>
        <taxon>Eukaryota</taxon>
        <taxon>Fungi</taxon>
        <taxon>Fungi incertae sedis</taxon>
        <taxon>Mucoromycota</taxon>
        <taxon>Glomeromycotina</taxon>
        <taxon>Glomeromycetes</taxon>
        <taxon>Diversisporales</taxon>
        <taxon>Gigasporaceae</taxon>
        <taxon>Gigaspora</taxon>
    </lineage>
</organism>
<sequence length="113" mass="13641">MLYIDRGLRYQIFKKLREQFTELVKPVTPNNLDNDSKMLTFFQIYFQENVQTEFDKYLELPQLPVTEGNNPLAWWYENKFLFPMMAKLAKKYLTILAFFVPNRELFSDIKITV</sequence>
<gene>
    <name evidence="2" type="ORF">F8M41_016234</name>
</gene>
<keyword evidence="3" id="KW-1185">Reference proteome</keyword>
<dbReference type="SUPFAM" id="SSF53098">
    <property type="entry name" value="Ribonuclease H-like"/>
    <property type="match status" value="1"/>
</dbReference>
<name>A0A8H4APK9_GIGMA</name>
<dbReference type="Proteomes" id="UP000439903">
    <property type="component" value="Unassembled WGS sequence"/>
</dbReference>
<evidence type="ECO:0000313" key="3">
    <source>
        <dbReference type="Proteomes" id="UP000439903"/>
    </source>
</evidence>
<dbReference type="InterPro" id="IPR012337">
    <property type="entry name" value="RNaseH-like_sf"/>
</dbReference>
<proteinExistence type="predicted"/>
<dbReference type="Pfam" id="PF05699">
    <property type="entry name" value="Dimer_Tnp_hAT"/>
    <property type="match status" value="1"/>
</dbReference>
<evidence type="ECO:0000313" key="2">
    <source>
        <dbReference type="EMBL" id="KAF0520591.1"/>
    </source>
</evidence>
<protein>
    <submittedName>
        <fullName evidence="2">Zinc finger bed domain-containing protein 1-like</fullName>
    </submittedName>
</protein>
<dbReference type="AlphaFoldDB" id="A0A8H4APK9"/>
<reference evidence="2 3" key="1">
    <citation type="journal article" date="2019" name="Environ. Microbiol.">
        <title>At the nexus of three kingdoms: the genome of the mycorrhizal fungus Gigaspora margarita provides insights into plant, endobacterial and fungal interactions.</title>
        <authorList>
            <person name="Venice F."/>
            <person name="Ghignone S."/>
            <person name="Salvioli di Fossalunga A."/>
            <person name="Amselem J."/>
            <person name="Novero M."/>
            <person name="Xianan X."/>
            <person name="Sedzielewska Toro K."/>
            <person name="Morin E."/>
            <person name="Lipzen A."/>
            <person name="Grigoriev I.V."/>
            <person name="Henrissat B."/>
            <person name="Martin F.M."/>
            <person name="Bonfante P."/>
        </authorList>
    </citation>
    <scope>NUCLEOTIDE SEQUENCE [LARGE SCALE GENOMIC DNA]</scope>
    <source>
        <strain evidence="2 3">BEG34</strain>
    </source>
</reference>
<dbReference type="OrthoDB" id="2435691at2759"/>
<dbReference type="InterPro" id="IPR008906">
    <property type="entry name" value="HATC_C_dom"/>
</dbReference>